<evidence type="ECO:0000313" key="2">
    <source>
        <dbReference type="EMBL" id="QHT99538.1"/>
    </source>
</evidence>
<feature type="compositionally biased region" description="Basic and acidic residues" evidence="1">
    <location>
        <begin position="18"/>
        <end position="32"/>
    </location>
</feature>
<dbReference type="EMBL" id="MN740310">
    <property type="protein sequence ID" value="QHT99538.1"/>
    <property type="molecule type" value="Genomic_DNA"/>
</dbReference>
<evidence type="ECO:0000256" key="1">
    <source>
        <dbReference type="SAM" id="MobiDB-lite"/>
    </source>
</evidence>
<name>A0A6C0J1K9_9ZZZZ</name>
<feature type="region of interest" description="Disordered" evidence="1">
    <location>
        <begin position="18"/>
        <end position="92"/>
    </location>
</feature>
<protein>
    <submittedName>
        <fullName evidence="2">Uncharacterized protein</fullName>
    </submittedName>
</protein>
<organism evidence="2">
    <name type="scientific">viral metagenome</name>
    <dbReference type="NCBI Taxonomy" id="1070528"/>
    <lineage>
        <taxon>unclassified sequences</taxon>
        <taxon>metagenomes</taxon>
        <taxon>organismal metagenomes</taxon>
    </lineage>
</organism>
<sequence length="242" mass="28787">MENKIVKFTAYNMFRRSKSSEDWKTMSAEDKQQYQMLADQENEKRMNNNDVSDEKVKRNKEKITKKNKEKEKEQVPEKASEQAPEKEKVTKPKKLGKLKKPVFDNQIMIEEKDYVDFIETFMKLQSNKNLINYLVRSNTTGLIKAFLRMDTGYGCENKYTVDENTVLYAIENNNIETLHDLLTYFKCWNNNDDNEHIIKMFKKFYECEKKLSSNSPEIENLLNRYKVDLIYDGDSEYLLTPL</sequence>
<reference evidence="2" key="1">
    <citation type="journal article" date="2020" name="Nature">
        <title>Giant virus diversity and host interactions through global metagenomics.</title>
        <authorList>
            <person name="Schulz F."/>
            <person name="Roux S."/>
            <person name="Paez-Espino D."/>
            <person name="Jungbluth S."/>
            <person name="Walsh D.A."/>
            <person name="Denef V.J."/>
            <person name="McMahon K.D."/>
            <person name="Konstantinidis K.T."/>
            <person name="Eloe-Fadrosh E.A."/>
            <person name="Kyrpides N.C."/>
            <person name="Woyke T."/>
        </authorList>
    </citation>
    <scope>NUCLEOTIDE SEQUENCE</scope>
    <source>
        <strain evidence="2">GVMAG-M-3300025727-45</strain>
    </source>
</reference>
<accession>A0A6C0J1K9</accession>
<proteinExistence type="predicted"/>
<dbReference type="AlphaFoldDB" id="A0A6C0J1K9"/>
<feature type="compositionally biased region" description="Basic and acidic residues" evidence="1">
    <location>
        <begin position="41"/>
        <end position="90"/>
    </location>
</feature>